<dbReference type="InterPro" id="IPR036612">
    <property type="entry name" value="KH_dom_type_1_sf"/>
</dbReference>
<dbReference type="GO" id="GO:0003723">
    <property type="term" value="F:RNA binding"/>
    <property type="evidence" value="ECO:0007669"/>
    <property type="project" value="UniProtKB-UniRule"/>
</dbReference>
<proteinExistence type="predicted"/>
<dbReference type="PANTHER" id="PTHR20849">
    <property type="entry name" value="EUKARYOTIC TRANSLATION INITIATION FACTOR 4E-BINDING PROTEIN MEXTLI"/>
    <property type="match status" value="1"/>
</dbReference>
<dbReference type="InterPro" id="IPR004088">
    <property type="entry name" value="KH_dom_type_1"/>
</dbReference>
<dbReference type="InterPro" id="IPR004087">
    <property type="entry name" value="KH_dom"/>
</dbReference>
<dbReference type="Pfam" id="PF00013">
    <property type="entry name" value="KH_1"/>
    <property type="match status" value="1"/>
</dbReference>
<dbReference type="GO" id="GO:1901190">
    <property type="term" value="P:regulation of formation of translation initiation ternary complex"/>
    <property type="evidence" value="ECO:0007669"/>
    <property type="project" value="TreeGrafter"/>
</dbReference>
<dbReference type="Proteomes" id="UP001497382">
    <property type="component" value="Unassembled WGS sequence"/>
</dbReference>
<dbReference type="Gene3D" id="1.25.40.180">
    <property type="match status" value="1"/>
</dbReference>
<dbReference type="EMBL" id="CAXIEN010000180">
    <property type="protein sequence ID" value="CAL1284531.1"/>
    <property type="molecule type" value="Genomic_DNA"/>
</dbReference>
<evidence type="ECO:0000313" key="4">
    <source>
        <dbReference type="EMBL" id="CAL1284531.1"/>
    </source>
</evidence>
<evidence type="ECO:0000259" key="3">
    <source>
        <dbReference type="SMART" id="SM00322"/>
    </source>
</evidence>
<dbReference type="GO" id="GO:0034518">
    <property type="term" value="C:RNA cap binding complex"/>
    <property type="evidence" value="ECO:0007669"/>
    <property type="project" value="TreeGrafter"/>
</dbReference>
<dbReference type="GO" id="GO:0008190">
    <property type="term" value="F:eukaryotic initiation factor 4E binding"/>
    <property type="evidence" value="ECO:0007669"/>
    <property type="project" value="InterPro"/>
</dbReference>
<dbReference type="PANTHER" id="PTHR20849:SF2">
    <property type="entry name" value="EUKARYOTIC TRANSLATION INITIATION FACTOR 4E-BINDING PROTEIN MEXTLI"/>
    <property type="match status" value="1"/>
</dbReference>
<name>A0AAV2AKQ0_9ARAC</name>
<keyword evidence="1" id="KW-0694">RNA-binding</keyword>
<sequence length="573" mass="64883">MSAKTVRSVREPLKKPRPLKSVPSETKFNIPDPKDTVVQKSREEILADLETLNVSISNWTFDEVTAMDISRMCSILKKRGEELDSFHKDAIDRYFCTLRNACRDERLDIVSRVKLLEVIELRAKNWKKNENLLNYFNMKITELEQKNTNALNITGMTTPTIPYSVQNQNLNSPTGVQLGPGEILRSSGKFEKPTKIAGKNYFKDEIVIRNSDSGKVMGIKGRRVHMIEELSDTVISFQRVSPGARDRLVQITGPHEEAIGHAKLLVEDTIRRNASPVRDTGDLTGFENNRDIDFGSSFSGVDNQAYLKKSLQHSYSMGDASFKEFSVSLHIGQDTLTLTGTNADLLKTARSVLKEYFAGQSEILEKHESLSRQLSSENNSQRFDLRKQSSIKNSINSFSSWKNNNFQRESLSPSTSSDDDMGKDERMKNALDLSPHDFLTNSGEMMKQNSVSSESSVEYGKYIRSSSLPNDSTSLTLESFSNVDSLQNEDVFSPVMSPDSEPPPIPPPSYKRQTYSREFLLKCAKSHFSHNQPSEYARIHQNFREIICQSPVMFDPEKYEESRLQESSSCLLK</sequence>
<dbReference type="GO" id="GO:0005737">
    <property type="term" value="C:cytoplasm"/>
    <property type="evidence" value="ECO:0007669"/>
    <property type="project" value="TreeGrafter"/>
</dbReference>
<dbReference type="SMART" id="SM00322">
    <property type="entry name" value="KH"/>
    <property type="match status" value="1"/>
</dbReference>
<comment type="caution">
    <text evidence="4">The sequence shown here is derived from an EMBL/GenBank/DDBJ whole genome shotgun (WGS) entry which is preliminary data.</text>
</comment>
<dbReference type="GO" id="GO:0045727">
    <property type="term" value="P:positive regulation of translation"/>
    <property type="evidence" value="ECO:0007669"/>
    <property type="project" value="InterPro"/>
</dbReference>
<dbReference type="GO" id="GO:0003743">
    <property type="term" value="F:translation initiation factor activity"/>
    <property type="evidence" value="ECO:0007669"/>
    <property type="project" value="TreeGrafter"/>
</dbReference>
<evidence type="ECO:0000313" key="5">
    <source>
        <dbReference type="Proteomes" id="UP001497382"/>
    </source>
</evidence>
<gene>
    <name evidence="4" type="ORF">LARSCL_LOCUS13204</name>
</gene>
<dbReference type="PROSITE" id="PS50084">
    <property type="entry name" value="KH_TYPE_1"/>
    <property type="match status" value="1"/>
</dbReference>
<accession>A0AAV2AKQ0</accession>
<keyword evidence="5" id="KW-1185">Reference proteome</keyword>
<organism evidence="4 5">
    <name type="scientific">Larinioides sclopetarius</name>
    <dbReference type="NCBI Taxonomy" id="280406"/>
    <lineage>
        <taxon>Eukaryota</taxon>
        <taxon>Metazoa</taxon>
        <taxon>Ecdysozoa</taxon>
        <taxon>Arthropoda</taxon>
        <taxon>Chelicerata</taxon>
        <taxon>Arachnida</taxon>
        <taxon>Araneae</taxon>
        <taxon>Araneomorphae</taxon>
        <taxon>Entelegynae</taxon>
        <taxon>Araneoidea</taxon>
        <taxon>Araneidae</taxon>
        <taxon>Larinioides</taxon>
    </lineage>
</organism>
<dbReference type="InterPro" id="IPR040160">
    <property type="entry name" value="Mxt"/>
</dbReference>
<feature type="domain" description="K Homology" evidence="3">
    <location>
        <begin position="200"/>
        <end position="271"/>
    </location>
</feature>
<evidence type="ECO:0000256" key="2">
    <source>
        <dbReference type="SAM" id="MobiDB-lite"/>
    </source>
</evidence>
<dbReference type="AlphaFoldDB" id="A0AAV2AKQ0"/>
<dbReference type="SUPFAM" id="SSF54791">
    <property type="entry name" value="Eukaryotic type KH-domain (KH-domain type I)"/>
    <property type="match status" value="1"/>
</dbReference>
<dbReference type="Gene3D" id="3.30.1370.10">
    <property type="entry name" value="K Homology domain, type 1"/>
    <property type="match status" value="1"/>
</dbReference>
<dbReference type="CDD" id="cd22454">
    <property type="entry name" value="KH-I_Mextli_like"/>
    <property type="match status" value="1"/>
</dbReference>
<reference evidence="4 5" key="1">
    <citation type="submission" date="2024-04" db="EMBL/GenBank/DDBJ databases">
        <authorList>
            <person name="Rising A."/>
            <person name="Reimegard J."/>
            <person name="Sonavane S."/>
            <person name="Akerstrom W."/>
            <person name="Nylinder S."/>
            <person name="Hedman E."/>
            <person name="Kallberg Y."/>
        </authorList>
    </citation>
    <scope>NUCLEOTIDE SEQUENCE [LARGE SCALE GENOMIC DNA]</scope>
</reference>
<dbReference type="FunFam" id="3.30.1370.10:FF:000072">
    <property type="entry name" value="Uncharacterized protein, isoform A"/>
    <property type="match status" value="1"/>
</dbReference>
<evidence type="ECO:0000256" key="1">
    <source>
        <dbReference type="PROSITE-ProRule" id="PRU00117"/>
    </source>
</evidence>
<protein>
    <recommendedName>
        <fullName evidence="3">K Homology domain-containing protein</fullName>
    </recommendedName>
</protein>
<feature type="region of interest" description="Disordered" evidence="2">
    <location>
        <begin position="1"/>
        <end position="27"/>
    </location>
</feature>